<evidence type="ECO:0000313" key="1">
    <source>
        <dbReference type="EMBL" id="OBA23411.1"/>
    </source>
</evidence>
<dbReference type="Proteomes" id="UP000092555">
    <property type="component" value="Unassembled WGS sequence"/>
</dbReference>
<accession>A0A1A0HHD3</accession>
<comment type="caution">
    <text evidence="1">The sequence shown here is derived from an EMBL/GenBank/DDBJ whole genome shotgun (WGS) entry which is preliminary data.</text>
</comment>
<reference evidence="1 2" key="1">
    <citation type="submission" date="2016-05" db="EMBL/GenBank/DDBJ databases">
        <title>Comparative genomics of biotechnologically important yeasts.</title>
        <authorList>
            <consortium name="DOE Joint Genome Institute"/>
            <person name="Riley R."/>
            <person name="Haridas S."/>
            <person name="Wolfe K.H."/>
            <person name="Lopes M.R."/>
            <person name="Hittinger C.T."/>
            <person name="Goker M."/>
            <person name="Salamov A."/>
            <person name="Wisecaver J."/>
            <person name="Long T.M."/>
            <person name="Aerts A.L."/>
            <person name="Barry K."/>
            <person name="Choi C."/>
            <person name="Clum A."/>
            <person name="Coughlan A.Y."/>
            <person name="Deshpande S."/>
            <person name="Douglass A.P."/>
            <person name="Hanson S.J."/>
            <person name="Klenk H.-P."/>
            <person name="LaButti K."/>
            <person name="Lapidus A."/>
            <person name="Lindquist E."/>
            <person name="Lipzen A."/>
            <person name="Meier-kolthoff J.P."/>
            <person name="Ohm R.A."/>
            <person name="Otillar R.P."/>
            <person name="Pangilinan J."/>
            <person name="Peng Y."/>
            <person name="Rokas A."/>
            <person name="Rosa C.A."/>
            <person name="Scheuner C."/>
            <person name="Sibirny A.A."/>
            <person name="Slot J.C."/>
            <person name="Stielow J.B."/>
            <person name="Sun H."/>
            <person name="Kurtzman C.P."/>
            <person name="Blackwell M."/>
            <person name="Grigoriev I.V."/>
            <person name="Jeffries T.W."/>
        </authorList>
    </citation>
    <scope>NUCLEOTIDE SEQUENCE [LARGE SCALE GENOMIC DNA]</scope>
    <source>
        <strain evidence="1 2">NRRL YB-4993</strain>
    </source>
</reference>
<protein>
    <submittedName>
        <fullName evidence="1">Uncharacterized protein</fullName>
    </submittedName>
</protein>
<proteinExistence type="predicted"/>
<evidence type="ECO:0000313" key="2">
    <source>
        <dbReference type="Proteomes" id="UP000092555"/>
    </source>
</evidence>
<name>A0A1A0HHD3_9ASCO</name>
<dbReference type="EMBL" id="LXTC01000001">
    <property type="protein sequence ID" value="OBA23411.1"/>
    <property type="molecule type" value="Genomic_DNA"/>
</dbReference>
<gene>
    <name evidence="1" type="ORF">METBIDRAFT_105094</name>
</gene>
<keyword evidence="2" id="KW-1185">Reference proteome</keyword>
<dbReference type="RefSeq" id="XP_018713892.1">
    <property type="nucleotide sequence ID" value="XM_018853786.1"/>
</dbReference>
<organism evidence="1 2">
    <name type="scientific">Metschnikowia bicuspidata var. bicuspidata NRRL YB-4993</name>
    <dbReference type="NCBI Taxonomy" id="869754"/>
    <lineage>
        <taxon>Eukaryota</taxon>
        <taxon>Fungi</taxon>
        <taxon>Dikarya</taxon>
        <taxon>Ascomycota</taxon>
        <taxon>Saccharomycotina</taxon>
        <taxon>Pichiomycetes</taxon>
        <taxon>Metschnikowiaceae</taxon>
        <taxon>Metschnikowia</taxon>
    </lineage>
</organism>
<dbReference type="GeneID" id="30026762"/>
<dbReference type="AlphaFoldDB" id="A0A1A0HHD3"/>
<sequence>MSQIVKFTFLINFYFGSCPDVEFDLISNPNTRAHDSTRFFHFAFDLEKSIQIKSMNK</sequence>